<dbReference type="AlphaFoldDB" id="A0A1I8ANJ2"/>
<proteinExistence type="predicted"/>
<protein>
    <submittedName>
        <fullName evidence="2">DUF982 domain-containing protein</fullName>
    </submittedName>
</protein>
<dbReference type="Proteomes" id="UP000095287">
    <property type="component" value="Unplaced"/>
</dbReference>
<name>A0A1I8ANJ2_9BILA</name>
<accession>A0A1I8ANJ2</accession>
<evidence type="ECO:0000313" key="1">
    <source>
        <dbReference type="Proteomes" id="UP000095287"/>
    </source>
</evidence>
<sequence length="70" mass="7278">MHGLVLEDSFTLDSQSCVPVITIVAASRVPVNGSPTKAWDAAIAGWPPVCSVGDARPKHIVTECHVAPTA</sequence>
<keyword evidence="1" id="KW-1185">Reference proteome</keyword>
<evidence type="ECO:0000313" key="2">
    <source>
        <dbReference type="WBParaSite" id="L893_g7431.t1"/>
    </source>
</evidence>
<dbReference type="WBParaSite" id="L893_g7431.t1">
    <property type="protein sequence ID" value="L893_g7431.t1"/>
    <property type="gene ID" value="L893_g7431"/>
</dbReference>
<reference evidence="2" key="1">
    <citation type="submission" date="2016-11" db="UniProtKB">
        <authorList>
            <consortium name="WormBaseParasite"/>
        </authorList>
    </citation>
    <scope>IDENTIFICATION</scope>
</reference>
<organism evidence="1 2">
    <name type="scientific">Steinernema glaseri</name>
    <dbReference type="NCBI Taxonomy" id="37863"/>
    <lineage>
        <taxon>Eukaryota</taxon>
        <taxon>Metazoa</taxon>
        <taxon>Ecdysozoa</taxon>
        <taxon>Nematoda</taxon>
        <taxon>Chromadorea</taxon>
        <taxon>Rhabditida</taxon>
        <taxon>Tylenchina</taxon>
        <taxon>Panagrolaimomorpha</taxon>
        <taxon>Strongyloidoidea</taxon>
        <taxon>Steinernematidae</taxon>
        <taxon>Steinernema</taxon>
    </lineage>
</organism>